<evidence type="ECO:0000256" key="12">
    <source>
        <dbReference type="RuleBase" id="RU000461"/>
    </source>
</evidence>
<evidence type="ECO:0000256" key="1">
    <source>
        <dbReference type="ARBA" id="ARBA00004370"/>
    </source>
</evidence>
<evidence type="ECO:0000256" key="4">
    <source>
        <dbReference type="ARBA" id="ARBA00022692"/>
    </source>
</evidence>
<keyword evidence="6" id="KW-1133">Transmembrane helix</keyword>
<dbReference type="GO" id="GO:0005506">
    <property type="term" value="F:iron ion binding"/>
    <property type="evidence" value="ECO:0007669"/>
    <property type="project" value="InterPro"/>
</dbReference>
<evidence type="ECO:0000256" key="6">
    <source>
        <dbReference type="ARBA" id="ARBA00022989"/>
    </source>
</evidence>
<dbReference type="STRING" id="4565.A0A3B6SDH8"/>
<keyword evidence="8 11" id="KW-0408">Iron</keyword>
<reference evidence="13" key="1">
    <citation type="submission" date="2018-08" db="EMBL/GenBank/DDBJ databases">
        <authorList>
            <person name="Rossello M."/>
        </authorList>
    </citation>
    <scope>NUCLEOTIDE SEQUENCE [LARGE SCALE GENOMIC DNA]</scope>
    <source>
        <strain evidence="13">cv. Chinese Spring</strain>
    </source>
</reference>
<keyword evidence="10" id="KW-0472">Membrane</keyword>
<dbReference type="GO" id="GO:0016705">
    <property type="term" value="F:oxidoreductase activity, acting on paired donors, with incorporation or reduction of molecular oxygen"/>
    <property type="evidence" value="ECO:0007669"/>
    <property type="project" value="InterPro"/>
</dbReference>
<dbReference type="InterPro" id="IPR001128">
    <property type="entry name" value="Cyt_P450"/>
</dbReference>
<reference evidence="13" key="2">
    <citation type="submission" date="2018-10" db="UniProtKB">
        <authorList>
            <consortium name="EnsemblPlants"/>
        </authorList>
    </citation>
    <scope>IDENTIFICATION</scope>
</reference>
<accession>A0A3B6SDH8</accession>
<dbReference type="Gramene" id="TraesCS7B02G026600.1">
    <property type="protein sequence ID" value="TraesCS7B02G026600.1"/>
    <property type="gene ID" value="TraesCS7B02G026600"/>
</dbReference>
<dbReference type="EnsemblPlants" id="TraesCS7B02G026600.1">
    <property type="protein sequence ID" value="TraesCS7B02G026600.1"/>
    <property type="gene ID" value="TraesCS7B02G026600"/>
</dbReference>
<dbReference type="SMR" id="A0A3B6SDH8"/>
<dbReference type="Gramene" id="TraesCS7B03G0072200.1">
    <property type="protein sequence ID" value="TraesCS7B03G0072200.1.CDS"/>
    <property type="gene ID" value="TraesCS7B03G0072200"/>
</dbReference>
<comment type="subcellular location">
    <subcellularLocation>
        <location evidence="1">Membrane</location>
    </subcellularLocation>
</comment>
<evidence type="ECO:0000256" key="7">
    <source>
        <dbReference type="ARBA" id="ARBA00023002"/>
    </source>
</evidence>
<dbReference type="OrthoDB" id="1470350at2759"/>
<dbReference type="PROSITE" id="PS00086">
    <property type="entry name" value="CYTOCHROME_P450"/>
    <property type="match status" value="1"/>
</dbReference>
<dbReference type="PANTHER" id="PTHR24282">
    <property type="entry name" value="CYTOCHROME P450 FAMILY MEMBER"/>
    <property type="match status" value="1"/>
</dbReference>
<keyword evidence="14" id="KW-1185">Reference proteome</keyword>
<dbReference type="GO" id="GO:0006629">
    <property type="term" value="P:lipid metabolic process"/>
    <property type="evidence" value="ECO:0007669"/>
    <property type="project" value="UniProtKB-ARBA"/>
</dbReference>
<dbReference type="PRINTS" id="PR00385">
    <property type="entry name" value="P450"/>
</dbReference>
<dbReference type="GO" id="GO:0004497">
    <property type="term" value="F:monooxygenase activity"/>
    <property type="evidence" value="ECO:0000318"/>
    <property type="project" value="GO_Central"/>
</dbReference>
<dbReference type="Gene3D" id="1.10.630.10">
    <property type="entry name" value="Cytochrome P450"/>
    <property type="match status" value="1"/>
</dbReference>
<feature type="binding site" description="axial binding residue" evidence="11">
    <location>
        <position position="486"/>
    </location>
    <ligand>
        <name>heme</name>
        <dbReference type="ChEBI" id="CHEBI:30413"/>
    </ligand>
    <ligandPart>
        <name>Fe</name>
        <dbReference type="ChEBI" id="CHEBI:18248"/>
    </ligandPart>
</feature>
<evidence type="ECO:0000256" key="5">
    <source>
        <dbReference type="ARBA" id="ARBA00022723"/>
    </source>
</evidence>
<dbReference type="InterPro" id="IPR036396">
    <property type="entry name" value="Cyt_P450_sf"/>
</dbReference>
<dbReference type="InterPro" id="IPR050665">
    <property type="entry name" value="Cytochrome_P450_Monooxygen"/>
</dbReference>
<keyword evidence="3 11" id="KW-0349">Heme</keyword>
<organism evidence="13">
    <name type="scientific">Triticum aestivum</name>
    <name type="common">Wheat</name>
    <dbReference type="NCBI Taxonomy" id="4565"/>
    <lineage>
        <taxon>Eukaryota</taxon>
        <taxon>Viridiplantae</taxon>
        <taxon>Streptophyta</taxon>
        <taxon>Embryophyta</taxon>
        <taxon>Tracheophyta</taxon>
        <taxon>Spermatophyta</taxon>
        <taxon>Magnoliopsida</taxon>
        <taxon>Liliopsida</taxon>
        <taxon>Poales</taxon>
        <taxon>Poaceae</taxon>
        <taxon>BOP clade</taxon>
        <taxon>Pooideae</taxon>
        <taxon>Triticodae</taxon>
        <taxon>Triticeae</taxon>
        <taxon>Triticinae</taxon>
        <taxon>Triticum</taxon>
    </lineage>
</organism>
<dbReference type="PANTHER" id="PTHR24282:SF158">
    <property type="entry name" value="CYTOCHROME P450"/>
    <property type="match status" value="1"/>
</dbReference>
<evidence type="ECO:0000256" key="10">
    <source>
        <dbReference type="ARBA" id="ARBA00023136"/>
    </source>
</evidence>
<comment type="cofactor">
    <cofactor evidence="11">
        <name>heme</name>
        <dbReference type="ChEBI" id="CHEBI:30413"/>
    </cofactor>
</comment>
<dbReference type="OMA" id="FLRPMHG"/>
<evidence type="ECO:0000256" key="8">
    <source>
        <dbReference type="ARBA" id="ARBA00023004"/>
    </source>
</evidence>
<dbReference type="PRINTS" id="PR00463">
    <property type="entry name" value="EP450I"/>
</dbReference>
<dbReference type="Proteomes" id="UP000019116">
    <property type="component" value="Chromosome 7B"/>
</dbReference>
<dbReference type="GO" id="GO:0016020">
    <property type="term" value="C:membrane"/>
    <property type="evidence" value="ECO:0007669"/>
    <property type="project" value="UniProtKB-SubCell"/>
</dbReference>
<evidence type="ECO:0000313" key="14">
    <source>
        <dbReference type="Proteomes" id="UP000019116"/>
    </source>
</evidence>
<evidence type="ECO:0008006" key="15">
    <source>
        <dbReference type="Google" id="ProtNLM"/>
    </source>
</evidence>
<evidence type="ECO:0000256" key="2">
    <source>
        <dbReference type="ARBA" id="ARBA00010617"/>
    </source>
</evidence>
<dbReference type="Pfam" id="PF00067">
    <property type="entry name" value="p450"/>
    <property type="match status" value="1"/>
</dbReference>
<evidence type="ECO:0000256" key="11">
    <source>
        <dbReference type="PIRSR" id="PIRSR602401-1"/>
    </source>
</evidence>
<evidence type="ECO:0000256" key="3">
    <source>
        <dbReference type="ARBA" id="ARBA00022617"/>
    </source>
</evidence>
<dbReference type="InterPro" id="IPR002401">
    <property type="entry name" value="Cyt_P450_E_grp-I"/>
</dbReference>
<name>A0A3B6SDH8_WHEAT</name>
<keyword evidence="7 12" id="KW-0560">Oxidoreductase</keyword>
<proteinExistence type="inferred from homology"/>
<dbReference type="AlphaFoldDB" id="A0A3B6SDH8"/>
<evidence type="ECO:0000256" key="9">
    <source>
        <dbReference type="ARBA" id="ARBA00023033"/>
    </source>
</evidence>
<keyword evidence="9 12" id="KW-0503">Monooxygenase</keyword>
<comment type="similarity">
    <text evidence="2 12">Belongs to the cytochrome P450 family.</text>
</comment>
<dbReference type="GO" id="GO:0020037">
    <property type="term" value="F:heme binding"/>
    <property type="evidence" value="ECO:0007669"/>
    <property type="project" value="InterPro"/>
</dbReference>
<sequence length="538" mass="61343">MNLASIPWGSVIRGILGLVLLWQATRLLHWLWWCLRRLGRALHAQGLRGTPYRFLTGDIIKANRRNRGARSKPMLLGCHDISPHVASFLHDVLRKHGKMCVSWLGPTPKVTIVDPSLGKEVMSNKFGHFEKLRFPALSMLLAKGVADYEGEKWAKHRRILNPAFHLEKLKVRTFIVIKCGLWLNLSQLMLPAFSACCEELVGKWMRSLDPNNSCELDVYPELQSLTGDVISRTAFGSSYLEGREIFQLQSEQAERLLTNLKKIIIPGYTFLPTRNNRRMHQTNRKIESILRNLIEKRMKAMQEGESTKDDLLGLILHSSMTATNENSQSIPGMTIEEVIEECKLFYFAGSETTSVLLTWTMIVLSMHPEWQYRARNEILGIFGKNKPEYEGFGRLKTVTMILYEVLRLYPPAITFIRKTCKDMKIGGITYPAAILINYPVLFIHHDIEIWGNDALEFNPERFAEGISKASKDVGAFLPFGWGPRVCIGQQFALLAAKMAMCMILQHFEFSLAQAYTHAPHDVTFLRPMHGAQIKLYAI</sequence>
<dbReference type="InterPro" id="IPR017972">
    <property type="entry name" value="Cyt_P450_CS"/>
</dbReference>
<keyword evidence="5 11" id="KW-0479">Metal-binding</keyword>
<dbReference type="SUPFAM" id="SSF48264">
    <property type="entry name" value="Cytochrome P450"/>
    <property type="match status" value="1"/>
</dbReference>
<protein>
    <recommendedName>
        <fullName evidence="15">Cytochrome P450</fullName>
    </recommendedName>
</protein>
<evidence type="ECO:0000313" key="13">
    <source>
        <dbReference type="EnsemblPlants" id="TraesCS7B02G026600.1"/>
    </source>
</evidence>
<keyword evidence="4" id="KW-0812">Transmembrane</keyword>